<dbReference type="PANTHER" id="PTHR24198:SF165">
    <property type="entry name" value="ANKYRIN REPEAT-CONTAINING PROTEIN-RELATED"/>
    <property type="match status" value="1"/>
</dbReference>
<evidence type="ECO:0000256" key="3">
    <source>
        <dbReference type="PROSITE-ProRule" id="PRU00023"/>
    </source>
</evidence>
<feature type="region of interest" description="Disordered" evidence="4">
    <location>
        <begin position="605"/>
        <end position="638"/>
    </location>
</feature>
<dbReference type="EMBL" id="LFIV01000016">
    <property type="protein sequence ID" value="KZL76322.1"/>
    <property type="molecule type" value="Genomic_DNA"/>
</dbReference>
<protein>
    <submittedName>
        <fullName evidence="5">Ankyrin repeat protein</fullName>
    </submittedName>
</protein>
<reference evidence="5 6" key="1">
    <citation type="submission" date="2015-06" db="EMBL/GenBank/DDBJ databases">
        <title>Survival trade-offs in plant roots during colonization by closely related pathogenic and mutualistic fungi.</title>
        <authorList>
            <person name="Hacquard S."/>
            <person name="Kracher B."/>
            <person name="Hiruma K."/>
            <person name="Weinman A."/>
            <person name="Muench P."/>
            <person name="Garrido Oter R."/>
            <person name="Ver Loren van Themaat E."/>
            <person name="Dallerey J.-F."/>
            <person name="Damm U."/>
            <person name="Henrissat B."/>
            <person name="Lespinet O."/>
            <person name="Thon M."/>
            <person name="Kemen E."/>
            <person name="McHardy A.C."/>
            <person name="Schulze-Lefert P."/>
            <person name="O'Connell R.J."/>
        </authorList>
    </citation>
    <scope>NUCLEOTIDE SEQUENCE [LARGE SCALE GENOMIC DNA]</scope>
    <source>
        <strain evidence="5 6">0861</strain>
    </source>
</reference>
<feature type="repeat" description="ANK" evidence="3">
    <location>
        <begin position="505"/>
        <end position="537"/>
    </location>
</feature>
<dbReference type="Pfam" id="PF00023">
    <property type="entry name" value="Ank"/>
    <property type="match status" value="1"/>
</dbReference>
<feature type="repeat" description="ANK" evidence="3">
    <location>
        <begin position="470"/>
        <end position="502"/>
    </location>
</feature>
<evidence type="ECO:0000313" key="5">
    <source>
        <dbReference type="EMBL" id="KZL76322.1"/>
    </source>
</evidence>
<feature type="repeat" description="ANK" evidence="3">
    <location>
        <begin position="540"/>
        <end position="566"/>
    </location>
</feature>
<dbReference type="InterPro" id="IPR002110">
    <property type="entry name" value="Ankyrin_rpt"/>
</dbReference>
<sequence>MAIIKSAWESRNTPRTTLESTAFLLSNFLFRQEDEKGARILLSNMALSKACPIAEQIFEFFRTRLHTPASKAQLLTAAIGAHSRILSDLLSESREHVSAYINYFTRGKNTPIMAAIRVKDTKLLRRLLQLGASLDMPSPSFALLSPLQYAACVSDVEMLQEILRQGVDLNYRHSSNIFGRYAGKIALQIALIVDKSENAMFLLAAGATLVGGELAIAISHRRHAIVNELLARGASFAEASTIPDTFSVLEAAILAEDVVLISRIVEDNSQAVIVQAIWSAIFVAKSSSDLSILKLLFGHISAPSELENLWLGIAMHLAATFRDLRIVQLILASGLRPEKCFHTGHLFTTNTEASKTLRIPYDYYWWREEMLLGRFAKCTLMEATASPFLSTEGPRLAILLLQYGYDPPRLCPDFFRYPSLKALQTLQSFGVEMTPQILSDSINENAYEVTEWLLKLGVDVNRTRDDYGHSYDSPVQAAAGEGNLPLVERLVNLGADINAPASYNSGATALQAASMWGYFGLVRRLLEFQADPNAPAAGRFGRTALEGAAENGKLDVVQLLLNSGVQTVGSGRRQHVRAIGFASQEGHHAVARLIKSHRPWEEADQKLIDDKDILEHSSNYDSDEETDEKYDSSDEASDAKVEVSEVLYEVAGENIEVDEKVRDSYISVEEDKALPEISVPRLTYVGESLVDEVDKRIELPGDAVWAEEYESLSSELPWLFWED</sequence>
<evidence type="ECO:0000256" key="4">
    <source>
        <dbReference type="SAM" id="MobiDB-lite"/>
    </source>
</evidence>
<dbReference type="Proteomes" id="UP000076552">
    <property type="component" value="Unassembled WGS sequence"/>
</dbReference>
<dbReference type="PROSITE" id="PS50297">
    <property type="entry name" value="ANK_REP_REGION"/>
    <property type="match status" value="2"/>
</dbReference>
<keyword evidence="6" id="KW-1185">Reference proteome</keyword>
<gene>
    <name evidence="5" type="ORF">CT0861_02857</name>
</gene>
<keyword evidence="2 3" id="KW-0040">ANK repeat</keyword>
<proteinExistence type="predicted"/>
<feature type="compositionally biased region" description="Basic and acidic residues" evidence="4">
    <location>
        <begin position="605"/>
        <end position="615"/>
    </location>
</feature>
<evidence type="ECO:0000256" key="2">
    <source>
        <dbReference type="ARBA" id="ARBA00023043"/>
    </source>
</evidence>
<name>A0A166X750_9PEZI</name>
<dbReference type="InterPro" id="IPR036770">
    <property type="entry name" value="Ankyrin_rpt-contain_sf"/>
</dbReference>
<dbReference type="Pfam" id="PF12796">
    <property type="entry name" value="Ank_2"/>
    <property type="match status" value="1"/>
</dbReference>
<dbReference type="AlphaFoldDB" id="A0A166X750"/>
<dbReference type="STRING" id="708197.A0A166X750"/>
<dbReference type="Gene3D" id="1.25.40.20">
    <property type="entry name" value="Ankyrin repeat-containing domain"/>
    <property type="match status" value="2"/>
</dbReference>
<dbReference type="SMART" id="SM00248">
    <property type="entry name" value="ANK"/>
    <property type="match status" value="7"/>
</dbReference>
<evidence type="ECO:0000313" key="6">
    <source>
        <dbReference type="Proteomes" id="UP000076552"/>
    </source>
</evidence>
<comment type="caution">
    <text evidence="5">The sequence shown here is derived from an EMBL/GenBank/DDBJ whole genome shotgun (WGS) entry which is preliminary data.</text>
</comment>
<dbReference type="PANTHER" id="PTHR24198">
    <property type="entry name" value="ANKYRIN REPEAT AND PROTEIN KINASE DOMAIN-CONTAINING PROTEIN"/>
    <property type="match status" value="1"/>
</dbReference>
<feature type="compositionally biased region" description="Basic and acidic residues" evidence="4">
    <location>
        <begin position="629"/>
        <end position="638"/>
    </location>
</feature>
<accession>A0A166X750</accession>
<keyword evidence="1" id="KW-0677">Repeat</keyword>
<organism evidence="5 6">
    <name type="scientific">Colletotrichum tofieldiae</name>
    <dbReference type="NCBI Taxonomy" id="708197"/>
    <lineage>
        <taxon>Eukaryota</taxon>
        <taxon>Fungi</taxon>
        <taxon>Dikarya</taxon>
        <taxon>Ascomycota</taxon>
        <taxon>Pezizomycotina</taxon>
        <taxon>Sordariomycetes</taxon>
        <taxon>Hypocreomycetidae</taxon>
        <taxon>Glomerellales</taxon>
        <taxon>Glomerellaceae</taxon>
        <taxon>Colletotrichum</taxon>
        <taxon>Colletotrichum spaethianum species complex</taxon>
    </lineage>
</organism>
<dbReference type="PROSITE" id="PS50088">
    <property type="entry name" value="ANK_REPEAT"/>
    <property type="match status" value="4"/>
</dbReference>
<feature type="repeat" description="ANK" evidence="3">
    <location>
        <begin position="142"/>
        <end position="174"/>
    </location>
</feature>
<evidence type="ECO:0000256" key="1">
    <source>
        <dbReference type="ARBA" id="ARBA00022737"/>
    </source>
</evidence>
<dbReference type="SUPFAM" id="SSF48403">
    <property type="entry name" value="Ankyrin repeat"/>
    <property type="match status" value="1"/>
</dbReference>